<reference evidence="3" key="1">
    <citation type="submission" date="2015-11" db="EMBL/GenBank/DDBJ databases">
        <authorList>
            <person name="Blom J."/>
        </authorList>
    </citation>
    <scope>NUCLEOTIDE SEQUENCE [LARGE SCALE GENOMIC DNA]</scope>
</reference>
<sequence length="320" mass="36156">MSDDDSSGKYVHDNDSGQLKEPVMEQLRTELTLVLGEPVGRLEHISEQGQASLFALYDDAGQAMPLVAKYFRRQGLAAQEAAKLSMLGRESAIKVPAVYGVVISQQQPRHEVLLLERLRGVPVEAPARTPQRAQQLEQQIVECLHAWHSIDSQGVVGAVDSTQQNSWSNWYQQYVEVLWATLGWLALPGLTAEDRHLLLRCRQQLPRLFNDFAARCVLVHGNLSLQNLIKDPRSDRLIAVVHPGPILWAPREFEMSKLSETGAAESLMFASLRHQPADEGFIWRRWLYLLWETVAEAIAGMPLNRPRFDHAAHQLLPWLN</sequence>
<gene>
    <name evidence="2" type="primary">ycbJ</name>
    <name evidence="2" type="ORF">EM595_1297</name>
</gene>
<feature type="domain" description="Aminoglycoside phosphotransferase" evidence="1">
    <location>
        <begin position="61"/>
        <end position="242"/>
    </location>
</feature>
<dbReference type="Pfam" id="PF01636">
    <property type="entry name" value="APH"/>
    <property type="match status" value="1"/>
</dbReference>
<dbReference type="SUPFAM" id="SSF56112">
    <property type="entry name" value="Protein kinase-like (PK-like)"/>
    <property type="match status" value="1"/>
</dbReference>
<accession>A0A0U5L302</accession>
<dbReference type="InterPro" id="IPR002575">
    <property type="entry name" value="Aminoglycoside_PTrfase"/>
</dbReference>
<dbReference type="InterPro" id="IPR011009">
    <property type="entry name" value="Kinase-like_dom_sf"/>
</dbReference>
<evidence type="ECO:0000313" key="3">
    <source>
        <dbReference type="Proteomes" id="UP000059419"/>
    </source>
</evidence>
<proteinExistence type="predicted"/>
<dbReference type="PATRIC" id="fig|1619313.3.peg.1343"/>
<name>A0A0U5L302_9GAMM</name>
<evidence type="ECO:0000313" key="2">
    <source>
        <dbReference type="EMBL" id="CUU23531.1"/>
    </source>
</evidence>
<dbReference type="Gene3D" id="3.90.1200.10">
    <property type="match status" value="1"/>
</dbReference>
<dbReference type="EMBL" id="LN907827">
    <property type="protein sequence ID" value="CUU23531.1"/>
    <property type="molecule type" value="Genomic_DNA"/>
</dbReference>
<evidence type="ECO:0000259" key="1">
    <source>
        <dbReference type="Pfam" id="PF01636"/>
    </source>
</evidence>
<dbReference type="NCBIfam" id="NF007890">
    <property type="entry name" value="PRK10593.1"/>
    <property type="match status" value="1"/>
</dbReference>
<dbReference type="AlphaFoldDB" id="A0A0U5L302"/>
<keyword evidence="3" id="KW-1185">Reference proteome</keyword>
<dbReference type="STRING" id="1619313.EM595_1297"/>
<organism evidence="2 3">
    <name type="scientific">Duffyella gerundensis</name>
    <dbReference type="NCBI Taxonomy" id="1619313"/>
    <lineage>
        <taxon>Bacteria</taxon>
        <taxon>Pseudomonadati</taxon>
        <taxon>Pseudomonadota</taxon>
        <taxon>Gammaproteobacteria</taxon>
        <taxon>Enterobacterales</taxon>
        <taxon>Erwiniaceae</taxon>
        <taxon>Duffyella</taxon>
    </lineage>
</organism>
<dbReference type="Proteomes" id="UP000059419">
    <property type="component" value="Chromosome 1"/>
</dbReference>
<dbReference type="KEGG" id="ege:EM595_1297"/>
<protein>
    <recommendedName>
        <fullName evidence="1">Aminoglycoside phosphotransferase domain-containing protein</fullName>
    </recommendedName>
</protein>